<feature type="transmembrane region" description="Helical" evidence="2">
    <location>
        <begin position="290"/>
        <end position="310"/>
    </location>
</feature>
<evidence type="ECO:0000313" key="4">
    <source>
        <dbReference type="Proteomes" id="UP000282971"/>
    </source>
</evidence>
<sequence length="453" mass="50812">MATTQPPSKGTQAISDLPMPPVEEVPFRLISRPERKTAKLLQNAVDQQAVKSQNKFFHFKFEESLFIFDIYIIVEGFIESSEFEYFWDGVDGVRHEGKASVKDQSLNIPVYGVASLVAFKPPKAYFTTPHIKSVGIYGFELKMAGDFVRYIERVEEIKDNAIASIDKQKADLEEKRKSVAALEAQRGALTQDITLFKSAVSREQVKVKSLESQRTELIAKSGEIERAISDSESRVEEMKSYITRSTKIRSDLAMSITKKEKVLSELEANIDLFPSELSSFSKQGSKDFKMFALLSVIPVILIAVMFILLVRGSADLTTKITGSEDINLLALAVSRAPYVAIAGAIIAASYYVAKMLILEMVRISRQRLSLTKISIIAKDISLSIDSDILMSKDERYYRRLNLKMDMMKDHLKEYLSTDFKPSLPETILPSGIANLSRWMPKEGQKDGTAEVGD</sequence>
<protein>
    <submittedName>
        <fullName evidence="3">Uncharacterized protein</fullName>
    </submittedName>
</protein>
<reference evidence="3 4" key="1">
    <citation type="submission" date="2019-01" db="EMBL/GenBank/DDBJ databases">
        <authorList>
            <person name="Chen W.-M."/>
        </authorList>
    </citation>
    <scope>NUCLEOTIDE SEQUENCE [LARGE SCALE GENOMIC DNA]</scope>
    <source>
        <strain evidence="3 4">CCP-7</strain>
    </source>
</reference>
<keyword evidence="2" id="KW-1133">Transmembrane helix</keyword>
<dbReference type="OrthoDB" id="8419177at2"/>
<dbReference type="RefSeq" id="WP_127740684.1">
    <property type="nucleotide sequence ID" value="NZ_SACN01000001.1"/>
</dbReference>
<accession>A0A437M511</accession>
<keyword evidence="2" id="KW-0812">Transmembrane</keyword>
<dbReference type="Proteomes" id="UP000282971">
    <property type="component" value="Unassembled WGS sequence"/>
</dbReference>
<dbReference type="AlphaFoldDB" id="A0A437M511"/>
<organism evidence="3 4">
    <name type="scientific">Sphingomonas crocodyli</name>
    <dbReference type="NCBI Taxonomy" id="1979270"/>
    <lineage>
        <taxon>Bacteria</taxon>
        <taxon>Pseudomonadati</taxon>
        <taxon>Pseudomonadota</taxon>
        <taxon>Alphaproteobacteria</taxon>
        <taxon>Sphingomonadales</taxon>
        <taxon>Sphingomonadaceae</taxon>
        <taxon>Sphingomonas</taxon>
    </lineage>
</organism>
<comment type="caution">
    <text evidence="3">The sequence shown here is derived from an EMBL/GenBank/DDBJ whole genome shotgun (WGS) entry which is preliminary data.</text>
</comment>
<feature type="transmembrane region" description="Helical" evidence="2">
    <location>
        <begin position="338"/>
        <end position="357"/>
    </location>
</feature>
<keyword evidence="2" id="KW-0472">Membrane</keyword>
<evidence type="ECO:0000313" key="3">
    <source>
        <dbReference type="EMBL" id="RVT92759.1"/>
    </source>
</evidence>
<gene>
    <name evidence="3" type="ORF">EOD43_02220</name>
</gene>
<evidence type="ECO:0000256" key="2">
    <source>
        <dbReference type="SAM" id="Phobius"/>
    </source>
</evidence>
<name>A0A437M511_9SPHN</name>
<dbReference type="EMBL" id="SACN01000001">
    <property type="protein sequence ID" value="RVT92759.1"/>
    <property type="molecule type" value="Genomic_DNA"/>
</dbReference>
<keyword evidence="4" id="KW-1185">Reference proteome</keyword>
<proteinExistence type="predicted"/>
<feature type="coiled-coil region" evidence="1">
    <location>
        <begin position="151"/>
        <end position="192"/>
    </location>
</feature>
<evidence type="ECO:0000256" key="1">
    <source>
        <dbReference type="SAM" id="Coils"/>
    </source>
</evidence>
<keyword evidence="1" id="KW-0175">Coiled coil</keyword>